<protein>
    <submittedName>
        <fullName evidence="1">Uncharacterized protein</fullName>
    </submittedName>
</protein>
<gene>
    <name evidence="1" type="ORF">H0235_011297</name>
</gene>
<evidence type="ECO:0000313" key="1">
    <source>
        <dbReference type="EMBL" id="KAF7416766.1"/>
    </source>
</evidence>
<dbReference type="Proteomes" id="UP000600918">
    <property type="component" value="Unassembled WGS sequence"/>
</dbReference>
<comment type="caution">
    <text evidence="1">The sequence shown here is derived from an EMBL/GenBank/DDBJ whole genome shotgun (WGS) entry which is preliminary data.</text>
</comment>
<dbReference type="AlphaFoldDB" id="A0A834NRR5"/>
<organism evidence="1 2">
    <name type="scientific">Vespula pensylvanica</name>
    <name type="common">Western yellow jacket</name>
    <name type="synonym">Wasp</name>
    <dbReference type="NCBI Taxonomy" id="30213"/>
    <lineage>
        <taxon>Eukaryota</taxon>
        <taxon>Metazoa</taxon>
        <taxon>Ecdysozoa</taxon>
        <taxon>Arthropoda</taxon>
        <taxon>Hexapoda</taxon>
        <taxon>Insecta</taxon>
        <taxon>Pterygota</taxon>
        <taxon>Neoptera</taxon>
        <taxon>Endopterygota</taxon>
        <taxon>Hymenoptera</taxon>
        <taxon>Apocrita</taxon>
        <taxon>Aculeata</taxon>
        <taxon>Vespoidea</taxon>
        <taxon>Vespidae</taxon>
        <taxon>Vespinae</taxon>
        <taxon>Vespula</taxon>
    </lineage>
</organism>
<dbReference type="EMBL" id="JACSDY010000010">
    <property type="protein sequence ID" value="KAF7416766.1"/>
    <property type="molecule type" value="Genomic_DNA"/>
</dbReference>
<name>A0A834NRR5_VESPE</name>
<proteinExistence type="predicted"/>
<evidence type="ECO:0000313" key="2">
    <source>
        <dbReference type="Proteomes" id="UP000600918"/>
    </source>
</evidence>
<reference evidence="1" key="1">
    <citation type="journal article" date="2020" name="G3 (Bethesda)">
        <title>High-Quality Assemblies for Three Invasive Social Wasps from the &lt;i&gt;Vespula&lt;/i&gt; Genus.</title>
        <authorList>
            <person name="Harrop T.W.R."/>
            <person name="Guhlin J."/>
            <person name="McLaughlin G.M."/>
            <person name="Permina E."/>
            <person name="Stockwell P."/>
            <person name="Gilligan J."/>
            <person name="Le Lec M.F."/>
            <person name="Gruber M.A.M."/>
            <person name="Quinn O."/>
            <person name="Lovegrove M."/>
            <person name="Duncan E.J."/>
            <person name="Remnant E.J."/>
            <person name="Van Eeckhoven J."/>
            <person name="Graham B."/>
            <person name="Knapp R.A."/>
            <person name="Langford K.W."/>
            <person name="Kronenberg Z."/>
            <person name="Press M.O."/>
            <person name="Eacker S.M."/>
            <person name="Wilson-Rankin E.E."/>
            <person name="Purcell J."/>
            <person name="Lester P.J."/>
            <person name="Dearden P.K."/>
        </authorList>
    </citation>
    <scope>NUCLEOTIDE SEQUENCE</scope>
    <source>
        <strain evidence="1">Volc-1</strain>
    </source>
</reference>
<keyword evidence="2" id="KW-1185">Reference proteome</keyword>
<accession>A0A834NRR5</accession>
<sequence length="414" mass="46872">MENGSGMESESSRVESVSLTGRARGYIGVVRGRELKPGKEETPVTLSKEQRENNGTVFRRYDLQEDFTFIFAYLMKAEKKYGTLLLLVLFDLASSAMVLPRPPSSPNHIHEDRDFNERKIYEGGKSVHGFFQNTNVERPDTDNNYSLESSLLNDGCPRNEANSLPCSQRRLVEIEVQGAGDVDPENLQGLVHAVLKNQQTIESSNESYPNPEVVPNSILGVRNIGISSNFRLDGYDDTEKRVLLSPPKLHNLDEKLYYLKSGKPKVYVNVRGNSGTFRKIETGPRSTLSEGPLDYLRVTRPFERQTDWKTKHEKKVRPPKKFDRLVHDPDGFEDSKNSLKNTKVNGIKERAWALGSEHLSTTENSMVTSSELPKQIPAPPSKVPNRLLMAQTTPVQRYSLRRTDVLPSYKVYED</sequence>